<dbReference type="Proteomes" id="UP000796880">
    <property type="component" value="Unassembled WGS sequence"/>
</dbReference>
<evidence type="ECO:0000313" key="2">
    <source>
        <dbReference type="Proteomes" id="UP000796880"/>
    </source>
</evidence>
<organism evidence="1 2">
    <name type="scientific">Rhamnella rubrinervis</name>
    <dbReference type="NCBI Taxonomy" id="2594499"/>
    <lineage>
        <taxon>Eukaryota</taxon>
        <taxon>Viridiplantae</taxon>
        <taxon>Streptophyta</taxon>
        <taxon>Embryophyta</taxon>
        <taxon>Tracheophyta</taxon>
        <taxon>Spermatophyta</taxon>
        <taxon>Magnoliopsida</taxon>
        <taxon>eudicotyledons</taxon>
        <taxon>Gunneridae</taxon>
        <taxon>Pentapetalae</taxon>
        <taxon>rosids</taxon>
        <taxon>fabids</taxon>
        <taxon>Rosales</taxon>
        <taxon>Rhamnaceae</taxon>
        <taxon>rhamnoid group</taxon>
        <taxon>Rhamneae</taxon>
        <taxon>Rhamnella</taxon>
    </lineage>
</organism>
<name>A0A8K0MQZ9_9ROSA</name>
<dbReference type="AlphaFoldDB" id="A0A8K0MQZ9"/>
<reference evidence="1" key="1">
    <citation type="submission" date="2020-03" db="EMBL/GenBank/DDBJ databases">
        <title>A high-quality chromosome-level genome assembly of a woody plant with both climbing and erect habits, Rhamnella rubrinervis.</title>
        <authorList>
            <person name="Lu Z."/>
            <person name="Yang Y."/>
            <person name="Zhu X."/>
            <person name="Sun Y."/>
        </authorList>
    </citation>
    <scope>NUCLEOTIDE SEQUENCE</scope>
    <source>
        <strain evidence="1">BYM</strain>
        <tissue evidence="1">Leaf</tissue>
    </source>
</reference>
<dbReference type="EMBL" id="VOIH02000002">
    <property type="protein sequence ID" value="KAF3455347.1"/>
    <property type="molecule type" value="Genomic_DNA"/>
</dbReference>
<comment type="caution">
    <text evidence="1">The sequence shown here is derived from an EMBL/GenBank/DDBJ whole genome shotgun (WGS) entry which is preliminary data.</text>
</comment>
<accession>A0A8K0MQZ9</accession>
<evidence type="ECO:0000313" key="1">
    <source>
        <dbReference type="EMBL" id="KAF3455347.1"/>
    </source>
</evidence>
<keyword evidence="2" id="KW-1185">Reference proteome</keyword>
<gene>
    <name evidence="1" type="ORF">FNV43_RR05795</name>
</gene>
<proteinExistence type="predicted"/>
<sequence length="164" mass="18994">MRALHSLFGLREIGSTSHFYTYWETILTLDLSTNDSSKNWFYIGGEWEGEDVKELKDPPKYMTLDWTMFLIKSNKGNGQVPSILALVESVMVGKKMILKSMIFFRRLKGVNDELKKRETDLEVDLVVADEQASKQLIIEFSMIRVAISKKYPQFEMENLEKLAT</sequence>
<protein>
    <submittedName>
        <fullName evidence="1">Uncharacterized protein</fullName>
    </submittedName>
</protein>